<dbReference type="PROSITE" id="PS51257">
    <property type="entry name" value="PROKAR_LIPOPROTEIN"/>
    <property type="match status" value="1"/>
</dbReference>
<evidence type="ECO:0000259" key="1">
    <source>
        <dbReference type="Pfam" id="PF14292"/>
    </source>
</evidence>
<dbReference type="CDD" id="cd12956">
    <property type="entry name" value="CBM_SusE-F_like"/>
    <property type="match status" value="3"/>
</dbReference>
<dbReference type="InterPro" id="IPR025970">
    <property type="entry name" value="SusE"/>
</dbReference>
<feature type="domain" description="SusE outer membrane protein" evidence="1">
    <location>
        <begin position="23"/>
        <end position="128"/>
    </location>
</feature>
<evidence type="ECO:0000313" key="3">
    <source>
        <dbReference type="Proteomes" id="UP001204144"/>
    </source>
</evidence>
<reference evidence="2 3" key="1">
    <citation type="submission" date="2018-11" db="EMBL/GenBank/DDBJ databases">
        <title>Novel bacteria species description.</title>
        <authorList>
            <person name="Han J.-H."/>
        </authorList>
    </citation>
    <scope>NUCLEOTIDE SEQUENCE [LARGE SCALE GENOMIC DNA]</scope>
    <source>
        <strain evidence="2 3">KCTC23259</strain>
    </source>
</reference>
<protein>
    <submittedName>
        <fullName evidence="2">SusF/SusE family outer membrane protein</fullName>
    </submittedName>
</protein>
<keyword evidence="3" id="KW-1185">Reference proteome</keyword>
<evidence type="ECO:0000313" key="2">
    <source>
        <dbReference type="EMBL" id="MCP9763511.1"/>
    </source>
</evidence>
<accession>A0AAE3H3Q9</accession>
<proteinExistence type="predicted"/>
<dbReference type="AlphaFoldDB" id="A0AAE3H3Q9"/>
<organism evidence="2 3">
    <name type="scientific">Lacihabitans soyangensis</name>
    <dbReference type="NCBI Taxonomy" id="869394"/>
    <lineage>
        <taxon>Bacteria</taxon>
        <taxon>Pseudomonadati</taxon>
        <taxon>Bacteroidota</taxon>
        <taxon>Cytophagia</taxon>
        <taxon>Cytophagales</taxon>
        <taxon>Leadbetterellaceae</taxon>
        <taxon>Lacihabitans</taxon>
    </lineage>
</organism>
<dbReference type="Pfam" id="PF14292">
    <property type="entry name" value="SusE"/>
    <property type="match status" value="1"/>
</dbReference>
<dbReference type="Proteomes" id="UP001204144">
    <property type="component" value="Unassembled WGS sequence"/>
</dbReference>
<dbReference type="EMBL" id="RJUF01000030">
    <property type="protein sequence ID" value="MCP9763511.1"/>
    <property type="molecule type" value="Genomic_DNA"/>
</dbReference>
<comment type="caution">
    <text evidence="2">The sequence shown here is derived from an EMBL/GenBank/DDBJ whole genome shotgun (WGS) entry which is preliminary data.</text>
</comment>
<dbReference type="Gene3D" id="2.60.40.3620">
    <property type="match status" value="3"/>
</dbReference>
<name>A0AAE3H3Q9_9BACT</name>
<gene>
    <name evidence="2" type="ORF">EGI31_11140</name>
</gene>
<dbReference type="RefSeq" id="WP_255037291.1">
    <property type="nucleotide sequence ID" value="NZ_RJUF01000030.1"/>
</dbReference>
<sequence>MNKIFKNIAFFVGTLILMTSCEKDEIQAVLNSGATPVVSLSAPTVVLTKDVAENTVLTVSWLKPEFGYDAAPTYTILLDKKGGDFSKAYSYSAGKDLTKTFKGAELNSILLNLGLPAGAASDLDVKIQAKLSDAVTLTSPLAGFKATAYLDKLDLSSPWGVVGSAYNDWGAFADAPFYKTGSVEVFVAYVTLKDGEFKIRKNNDWAINYGDDGANGTLEANGANIISKAGAYKITFDAAKLTVKVEKYSWGIVGSAFNNWGATPDAPLTYDPFSDQWRGVVTLKDGEFKIRQNSDWAVNYGDDGANGTLDAGGANIAAKKGTYLITMNLKENKMTIEKITNLWGIVGSGYNDWGATPDFTFTPDFGNFSKDFDTKGVWIAQNVTLKTGEIKFRANSDWALNYGDDGANGTLDVNGANIAVTAGKYDIMLDFSKSTPAYKITKK</sequence>